<proteinExistence type="inferred from homology"/>
<dbReference type="InterPro" id="IPR043130">
    <property type="entry name" value="CDP-OH_PTrfase_TM_dom"/>
</dbReference>
<evidence type="ECO:0000256" key="6">
    <source>
        <dbReference type="ARBA" id="ARBA00022989"/>
    </source>
</evidence>
<evidence type="ECO:0000256" key="5">
    <source>
        <dbReference type="ARBA" id="ARBA00022692"/>
    </source>
</evidence>
<keyword evidence="5 11" id="KW-0812">Transmembrane</keyword>
<keyword evidence="9" id="KW-0594">Phospholipid biosynthesis</keyword>
<gene>
    <name evidence="12" type="ORF">METZ01_LOCUS1855</name>
</gene>
<dbReference type="InterPro" id="IPR050324">
    <property type="entry name" value="CDP-alcohol_PTase-I"/>
</dbReference>
<dbReference type="NCBIfam" id="TIGR00560">
    <property type="entry name" value="pgsA"/>
    <property type="match status" value="1"/>
</dbReference>
<organism evidence="12">
    <name type="scientific">marine metagenome</name>
    <dbReference type="NCBI Taxonomy" id="408172"/>
    <lineage>
        <taxon>unclassified sequences</taxon>
        <taxon>metagenomes</taxon>
        <taxon>ecological metagenomes</taxon>
    </lineage>
</organism>
<evidence type="ECO:0000256" key="8">
    <source>
        <dbReference type="ARBA" id="ARBA00023136"/>
    </source>
</evidence>
<comment type="similarity">
    <text evidence="2">Belongs to the CDP-alcohol phosphatidyltransferase class-I family.</text>
</comment>
<name>A0A381N339_9ZZZZ</name>
<dbReference type="AlphaFoldDB" id="A0A381N339"/>
<keyword evidence="6 11" id="KW-1133">Transmembrane helix</keyword>
<feature type="transmembrane region" description="Helical" evidence="11">
    <location>
        <begin position="116"/>
        <end position="141"/>
    </location>
</feature>
<dbReference type="PANTHER" id="PTHR14269">
    <property type="entry name" value="CDP-DIACYLGLYCEROL--GLYCEROL-3-PHOSPHATE 3-PHOSPHATIDYLTRANSFERASE-RELATED"/>
    <property type="match status" value="1"/>
</dbReference>
<evidence type="ECO:0000256" key="2">
    <source>
        <dbReference type="ARBA" id="ARBA00010441"/>
    </source>
</evidence>
<dbReference type="EMBL" id="UINC01000098">
    <property type="protein sequence ID" value="SUZ49001.1"/>
    <property type="molecule type" value="Genomic_DNA"/>
</dbReference>
<protein>
    <recommendedName>
        <fullName evidence="13">CDP-diacylglycerol--glycerol-3-phosphate 3-phosphatidyltransferase</fullName>
    </recommendedName>
</protein>
<keyword evidence="4" id="KW-0808">Transferase</keyword>
<dbReference type="GO" id="GO:0046474">
    <property type="term" value="P:glycerophospholipid biosynthetic process"/>
    <property type="evidence" value="ECO:0007669"/>
    <property type="project" value="TreeGrafter"/>
</dbReference>
<evidence type="ECO:0000256" key="9">
    <source>
        <dbReference type="ARBA" id="ARBA00023209"/>
    </source>
</evidence>
<dbReference type="GO" id="GO:0016020">
    <property type="term" value="C:membrane"/>
    <property type="evidence" value="ECO:0007669"/>
    <property type="project" value="UniProtKB-SubCell"/>
</dbReference>
<dbReference type="InterPro" id="IPR000462">
    <property type="entry name" value="CDP-OH_P_trans"/>
</dbReference>
<feature type="transmembrane region" description="Helical" evidence="11">
    <location>
        <begin position="147"/>
        <end position="168"/>
    </location>
</feature>
<keyword evidence="3" id="KW-0444">Lipid biosynthesis</keyword>
<evidence type="ECO:0000256" key="11">
    <source>
        <dbReference type="SAM" id="Phobius"/>
    </source>
</evidence>
<keyword evidence="7" id="KW-0443">Lipid metabolism</keyword>
<dbReference type="InterPro" id="IPR048254">
    <property type="entry name" value="CDP_ALCOHOL_P_TRANSF_CS"/>
</dbReference>
<dbReference type="PROSITE" id="PS00379">
    <property type="entry name" value="CDP_ALCOHOL_P_TRANSF"/>
    <property type="match status" value="1"/>
</dbReference>
<evidence type="ECO:0000256" key="4">
    <source>
        <dbReference type="ARBA" id="ARBA00022679"/>
    </source>
</evidence>
<reference evidence="12" key="1">
    <citation type="submission" date="2018-05" db="EMBL/GenBank/DDBJ databases">
        <authorList>
            <person name="Lanie J.A."/>
            <person name="Ng W.-L."/>
            <person name="Kazmierczak K.M."/>
            <person name="Andrzejewski T.M."/>
            <person name="Davidsen T.M."/>
            <person name="Wayne K.J."/>
            <person name="Tettelin H."/>
            <person name="Glass J.I."/>
            <person name="Rusch D."/>
            <person name="Podicherti R."/>
            <person name="Tsui H.-C.T."/>
            <person name="Winkler M.E."/>
        </authorList>
    </citation>
    <scope>NUCLEOTIDE SEQUENCE</scope>
</reference>
<evidence type="ECO:0008006" key="13">
    <source>
        <dbReference type="Google" id="ProtNLM"/>
    </source>
</evidence>
<dbReference type="Pfam" id="PF01066">
    <property type="entry name" value="CDP-OH_P_transf"/>
    <property type="match status" value="1"/>
</dbReference>
<sequence length="182" mass="20262">MNWANQVTYIRLLLIPLVIACFYSGLPNANLLTALLFTVASLSDWVDGYLARRLNQASDFGAFLDPVADKLLVTIVLIMLVAAYSSLLLATVVIITRELAISALREWMAVKGQSDLVSVAFSGKLKTTTQMLAIIVLLLSSPNYPDWIWQLGVVLIHLAAILSVYSMFQYFRRAWPKLRNGL</sequence>
<evidence type="ECO:0000256" key="10">
    <source>
        <dbReference type="ARBA" id="ARBA00023264"/>
    </source>
</evidence>
<feature type="transmembrane region" description="Helical" evidence="11">
    <location>
        <begin position="6"/>
        <end position="24"/>
    </location>
</feature>
<dbReference type="GO" id="GO:0008444">
    <property type="term" value="F:CDP-diacylglycerol-glycerol-3-phosphate 3-phosphatidyltransferase activity"/>
    <property type="evidence" value="ECO:0007669"/>
    <property type="project" value="InterPro"/>
</dbReference>
<evidence type="ECO:0000313" key="12">
    <source>
        <dbReference type="EMBL" id="SUZ49001.1"/>
    </source>
</evidence>
<evidence type="ECO:0000256" key="3">
    <source>
        <dbReference type="ARBA" id="ARBA00022516"/>
    </source>
</evidence>
<keyword evidence="8 11" id="KW-0472">Membrane</keyword>
<keyword evidence="10" id="KW-1208">Phospholipid metabolism</keyword>
<evidence type="ECO:0000256" key="1">
    <source>
        <dbReference type="ARBA" id="ARBA00004141"/>
    </source>
</evidence>
<accession>A0A381N339</accession>
<dbReference type="InterPro" id="IPR004570">
    <property type="entry name" value="Phosphatidylglycerol_P_synth"/>
</dbReference>
<dbReference type="PANTHER" id="PTHR14269:SF62">
    <property type="entry name" value="CDP-DIACYLGLYCEROL--GLYCEROL-3-PHOSPHATE 3-PHOSPHATIDYLTRANSFERASE 1, CHLOROPLASTIC"/>
    <property type="match status" value="1"/>
</dbReference>
<evidence type="ECO:0000256" key="7">
    <source>
        <dbReference type="ARBA" id="ARBA00023098"/>
    </source>
</evidence>
<dbReference type="Gene3D" id="1.20.120.1760">
    <property type="match status" value="1"/>
</dbReference>
<dbReference type="PIRSF" id="PIRSF000847">
    <property type="entry name" value="Phos_ph_gly_syn"/>
    <property type="match status" value="1"/>
</dbReference>
<comment type="subcellular location">
    <subcellularLocation>
        <location evidence="1">Membrane</location>
        <topology evidence="1">Multi-pass membrane protein</topology>
    </subcellularLocation>
</comment>
<feature type="transmembrane region" description="Helical" evidence="11">
    <location>
        <begin position="71"/>
        <end position="95"/>
    </location>
</feature>